<dbReference type="RefSeq" id="XP_018187222.1">
    <property type="nucleotide sequence ID" value="XM_018329358.1"/>
</dbReference>
<proteinExistence type="predicted"/>
<gene>
    <name evidence="2" type="ORF">L228DRAFT_157192</name>
</gene>
<reference evidence="2 3" key="1">
    <citation type="journal article" date="2016" name="Fungal Biol.">
        <title>The genome of Xylona heveae provides a window into fungal endophytism.</title>
        <authorList>
            <person name="Gazis R."/>
            <person name="Kuo A."/>
            <person name="Riley R."/>
            <person name="LaButti K."/>
            <person name="Lipzen A."/>
            <person name="Lin J."/>
            <person name="Amirebrahimi M."/>
            <person name="Hesse C.N."/>
            <person name="Spatafora J.W."/>
            <person name="Henrissat B."/>
            <person name="Hainaut M."/>
            <person name="Grigoriev I.V."/>
            <person name="Hibbett D.S."/>
        </authorList>
    </citation>
    <scope>NUCLEOTIDE SEQUENCE [LARGE SCALE GENOMIC DNA]</scope>
    <source>
        <strain evidence="2 3">TC161</strain>
    </source>
</reference>
<evidence type="ECO:0000313" key="3">
    <source>
        <dbReference type="Proteomes" id="UP000076632"/>
    </source>
</evidence>
<dbReference type="EMBL" id="KV407460">
    <property type="protein sequence ID" value="KZF21667.1"/>
    <property type="molecule type" value="Genomic_DNA"/>
</dbReference>
<protein>
    <submittedName>
        <fullName evidence="2">Uncharacterized protein</fullName>
    </submittedName>
</protein>
<dbReference type="AlphaFoldDB" id="A0A165G2L8"/>
<keyword evidence="3" id="KW-1185">Reference proteome</keyword>
<dbReference type="GeneID" id="28894495"/>
<feature type="region of interest" description="Disordered" evidence="1">
    <location>
        <begin position="65"/>
        <end position="96"/>
    </location>
</feature>
<dbReference type="InParanoid" id="A0A165G2L8"/>
<sequence>MADTQCCTRSRLDRKSFLINRLVQCKRTIVRKRAIQSNFQLRWKAASSSYLFLCICFRPFHTFALRSPPRNTADEDKGRPRNPAPPKDGTKCGCQR</sequence>
<accession>A0A165G2L8</accession>
<evidence type="ECO:0000256" key="1">
    <source>
        <dbReference type="SAM" id="MobiDB-lite"/>
    </source>
</evidence>
<name>A0A165G2L8_XYLHT</name>
<evidence type="ECO:0000313" key="2">
    <source>
        <dbReference type="EMBL" id="KZF21667.1"/>
    </source>
</evidence>
<dbReference type="Proteomes" id="UP000076632">
    <property type="component" value="Unassembled WGS sequence"/>
</dbReference>
<organism evidence="2 3">
    <name type="scientific">Xylona heveae (strain CBS 132557 / TC161)</name>
    <dbReference type="NCBI Taxonomy" id="1328760"/>
    <lineage>
        <taxon>Eukaryota</taxon>
        <taxon>Fungi</taxon>
        <taxon>Dikarya</taxon>
        <taxon>Ascomycota</taxon>
        <taxon>Pezizomycotina</taxon>
        <taxon>Xylonomycetes</taxon>
        <taxon>Xylonales</taxon>
        <taxon>Xylonaceae</taxon>
        <taxon>Xylona</taxon>
    </lineage>
</organism>